<dbReference type="InterPro" id="IPR011234">
    <property type="entry name" value="Fumarylacetoacetase-like_C"/>
</dbReference>
<accession>A0A7C9TJ01</accession>
<reference evidence="3 4" key="1">
    <citation type="submission" date="2020-02" db="EMBL/GenBank/DDBJ databases">
        <title>Ideonella bacterium strain TBM-1.</title>
        <authorList>
            <person name="Chen W.-M."/>
        </authorList>
    </citation>
    <scope>NUCLEOTIDE SEQUENCE [LARGE SCALE GENOMIC DNA]</scope>
    <source>
        <strain evidence="3 4">TBM-1</strain>
    </source>
</reference>
<feature type="domain" description="Fumarylacetoacetase N-terminal" evidence="2">
    <location>
        <begin position="1"/>
        <end position="78"/>
    </location>
</feature>
<dbReference type="AlphaFoldDB" id="A0A7C9TJ01"/>
<organism evidence="3 4">
    <name type="scientific">Ideonella livida</name>
    <dbReference type="NCBI Taxonomy" id="2707176"/>
    <lineage>
        <taxon>Bacteria</taxon>
        <taxon>Pseudomonadati</taxon>
        <taxon>Pseudomonadota</taxon>
        <taxon>Betaproteobacteria</taxon>
        <taxon>Burkholderiales</taxon>
        <taxon>Sphaerotilaceae</taxon>
        <taxon>Ideonella</taxon>
    </lineage>
</organism>
<dbReference type="PANTHER" id="PTHR43211">
    <property type="entry name" value="FUMARYLACETOACETATE HYDROLASE"/>
    <property type="match status" value="1"/>
</dbReference>
<evidence type="ECO:0000259" key="2">
    <source>
        <dbReference type="Pfam" id="PF18288"/>
    </source>
</evidence>
<dbReference type="Pfam" id="PF18288">
    <property type="entry name" value="FAA_hydro_N_2"/>
    <property type="match status" value="1"/>
</dbReference>
<name>A0A7C9TJ01_9BURK</name>
<dbReference type="SUPFAM" id="SSF56529">
    <property type="entry name" value="FAH"/>
    <property type="match status" value="1"/>
</dbReference>
<dbReference type="RefSeq" id="WP_163456110.1">
    <property type="nucleotide sequence ID" value="NZ_JAAGOH010000003.1"/>
</dbReference>
<dbReference type="Proteomes" id="UP000484255">
    <property type="component" value="Unassembled WGS sequence"/>
</dbReference>
<keyword evidence="4" id="KW-1185">Reference proteome</keyword>
<dbReference type="InterPro" id="IPR036663">
    <property type="entry name" value="Fumarylacetoacetase_C_sf"/>
</dbReference>
<dbReference type="GO" id="GO:0016787">
    <property type="term" value="F:hydrolase activity"/>
    <property type="evidence" value="ECO:0007669"/>
    <property type="project" value="UniProtKB-KW"/>
</dbReference>
<evidence type="ECO:0000313" key="4">
    <source>
        <dbReference type="Proteomes" id="UP000484255"/>
    </source>
</evidence>
<evidence type="ECO:0000259" key="1">
    <source>
        <dbReference type="Pfam" id="PF01557"/>
    </source>
</evidence>
<dbReference type="Pfam" id="PF01557">
    <property type="entry name" value="FAA_hydrolase"/>
    <property type="match status" value="1"/>
</dbReference>
<dbReference type="Gene3D" id="3.90.850.10">
    <property type="entry name" value="Fumarylacetoacetase-like, C-terminal domain"/>
    <property type="match status" value="1"/>
</dbReference>
<sequence length="328" mass="35624">MKLATYKNGSRDGRLLVVSRDLKRAVDAAAHAPTMQFAIEHWDAVAPGLQALYATLNAGAVAGEIEFDPRQAMSPLPRTHQFVDASAFLNHGHIMEEAYQLTVKKTPGIPVLVQRQSDDFAGPCDDYPLIEADNGDFEGEFAVIVDDTPMASSPEVCASKIRLVMILNDVSMRAHLFRELQMGFGFINAKPATVFGPVAVTPDELGEAWGADGRIHLNMNVSRNGQWFGQPNGREMDWSFGELLAHLGKNRNLRAGTILGTGTVSNQAARTVGSACLAEKRALEKIATGDSTTPFLQLGDRLRFEVMGADGQSIFGAVDHQFVPFGQR</sequence>
<gene>
    <name evidence="3" type="ORF">G3A44_03445</name>
</gene>
<protein>
    <submittedName>
        <fullName evidence="3">Fumarylacetoacetate hydrolase</fullName>
    </submittedName>
</protein>
<dbReference type="InterPro" id="IPR041072">
    <property type="entry name" value="FAA_hydro_N"/>
</dbReference>
<evidence type="ECO:0000313" key="3">
    <source>
        <dbReference type="EMBL" id="NDY90245.1"/>
    </source>
</evidence>
<proteinExistence type="predicted"/>
<comment type="caution">
    <text evidence="3">The sequence shown here is derived from an EMBL/GenBank/DDBJ whole genome shotgun (WGS) entry which is preliminary data.</text>
</comment>
<feature type="domain" description="Fumarylacetoacetase-like C-terminal" evidence="1">
    <location>
        <begin position="88"/>
        <end position="308"/>
    </location>
</feature>
<dbReference type="EMBL" id="JAAGOH010000003">
    <property type="protein sequence ID" value="NDY90245.1"/>
    <property type="molecule type" value="Genomic_DNA"/>
</dbReference>
<dbReference type="PANTHER" id="PTHR43211:SF1">
    <property type="entry name" value="BLL6422 PROTEIN"/>
    <property type="match status" value="1"/>
</dbReference>
<keyword evidence="3" id="KW-0378">Hydrolase</keyword>